<feature type="transmembrane region" description="Helical" evidence="1">
    <location>
        <begin position="405"/>
        <end position="428"/>
    </location>
</feature>
<dbReference type="PANTHER" id="PTHR31286">
    <property type="entry name" value="GLYCINE-RICH CELL WALL STRUCTURAL PROTEIN 1.8-LIKE"/>
    <property type="match status" value="1"/>
</dbReference>
<dbReference type="EMBL" id="JBBPBN010000008">
    <property type="protein sequence ID" value="KAK9033396.1"/>
    <property type="molecule type" value="Genomic_DNA"/>
</dbReference>
<proteinExistence type="predicted"/>
<gene>
    <name evidence="2" type="ORF">V6N11_018429</name>
</gene>
<keyword evidence="1" id="KW-1133">Transmembrane helix</keyword>
<evidence type="ECO:0000313" key="3">
    <source>
        <dbReference type="Proteomes" id="UP001396334"/>
    </source>
</evidence>
<sequence length="480" mass="53228">MASQSLFNQFQDLDFTNEEQGAIFTPTIQWESLNEESHLIIIGKLISSNSIDDNAMVRAFQDIRNDILSRGPWTFKGDWLALAALNPTYSIDDYTFSSMNIWICIYGIPSILLDDDDTANHTGNSLGNMIGKVVKVDTCRIDLNMVEYLRIGIILDVTKPVRRCVAIGGSGSSPKLCPLQYERLLTLCHGCELIGHALAHCAMFKPTTNTKLQYGDWLHYIPPKKQELQTRSKGSIRYMEGINNTKPKANLTGTYSSQALPTKTNTLLKLVAAAANIIDLVTPKAATGPIGTLVSTDTMLVVATDSKVDNTLVKDTKLAAATAPNGSNISTANVTLRAATGPLKGDASDPILPPTSPVDVNISIPMVAVGESHSIEPFGSTMVPTRLHLEDRRVLLILWPIQLRILLRFHICLTMWAWMLILKILYLFPEREGLTMNWRRLKNKLLLLFPEVLSDDLLFQARPNQKSIGLHHLFPRLELG</sequence>
<reference evidence="2 3" key="1">
    <citation type="journal article" date="2024" name="G3 (Bethesda)">
        <title>Genome assembly of Hibiscus sabdariffa L. provides insights into metabolisms of medicinal natural products.</title>
        <authorList>
            <person name="Kim T."/>
        </authorList>
    </citation>
    <scope>NUCLEOTIDE SEQUENCE [LARGE SCALE GENOMIC DNA]</scope>
    <source>
        <strain evidence="2">TK-2024</strain>
        <tissue evidence="2">Old leaves</tissue>
    </source>
</reference>
<organism evidence="2 3">
    <name type="scientific">Hibiscus sabdariffa</name>
    <name type="common">roselle</name>
    <dbReference type="NCBI Taxonomy" id="183260"/>
    <lineage>
        <taxon>Eukaryota</taxon>
        <taxon>Viridiplantae</taxon>
        <taxon>Streptophyta</taxon>
        <taxon>Embryophyta</taxon>
        <taxon>Tracheophyta</taxon>
        <taxon>Spermatophyta</taxon>
        <taxon>Magnoliopsida</taxon>
        <taxon>eudicotyledons</taxon>
        <taxon>Gunneridae</taxon>
        <taxon>Pentapetalae</taxon>
        <taxon>rosids</taxon>
        <taxon>malvids</taxon>
        <taxon>Malvales</taxon>
        <taxon>Malvaceae</taxon>
        <taxon>Malvoideae</taxon>
        <taxon>Hibiscus</taxon>
    </lineage>
</organism>
<name>A0ABR2T7T4_9ROSI</name>
<evidence type="ECO:0008006" key="4">
    <source>
        <dbReference type="Google" id="ProtNLM"/>
    </source>
</evidence>
<protein>
    <recommendedName>
        <fullName evidence="4">DUF4283 domain-containing protein</fullName>
    </recommendedName>
</protein>
<dbReference type="PANTHER" id="PTHR31286:SF180">
    <property type="entry name" value="OS10G0362600 PROTEIN"/>
    <property type="match status" value="1"/>
</dbReference>
<comment type="caution">
    <text evidence="2">The sequence shown here is derived from an EMBL/GenBank/DDBJ whole genome shotgun (WGS) entry which is preliminary data.</text>
</comment>
<dbReference type="Proteomes" id="UP001396334">
    <property type="component" value="Unassembled WGS sequence"/>
</dbReference>
<accession>A0ABR2T7T4</accession>
<evidence type="ECO:0000256" key="1">
    <source>
        <dbReference type="SAM" id="Phobius"/>
    </source>
</evidence>
<dbReference type="InterPro" id="IPR040256">
    <property type="entry name" value="At4g02000-like"/>
</dbReference>
<evidence type="ECO:0000313" key="2">
    <source>
        <dbReference type="EMBL" id="KAK9033396.1"/>
    </source>
</evidence>
<keyword evidence="3" id="KW-1185">Reference proteome</keyword>
<keyword evidence="1" id="KW-0812">Transmembrane</keyword>
<keyword evidence="1" id="KW-0472">Membrane</keyword>